<sequence>MTAEKIARIIKEHFDEISVGDFSGTFQIIVHGETSEAFSFIFSEGKMEFAKGKIDNPDCTIETDEATFQALLEGTKRPMAAFMTGKLKVTGNLDLALKFGQMLG</sequence>
<evidence type="ECO:0000259" key="1">
    <source>
        <dbReference type="Pfam" id="PF02036"/>
    </source>
</evidence>
<dbReference type="InterPro" id="IPR003033">
    <property type="entry name" value="SCP2_sterol-bd_dom"/>
</dbReference>
<dbReference type="EMBL" id="CP011232">
    <property type="protein sequence ID" value="AKI97272.1"/>
    <property type="molecule type" value="Genomic_DNA"/>
</dbReference>
<gene>
    <name evidence="2" type="ORF">IX53_04965</name>
</gene>
<name>A0A0G2Z6T5_9BACT</name>
<dbReference type="PANTHER" id="PTHR10094:SF25">
    <property type="entry name" value="SCP2 STEROL-BINDING DOMAIN-CONTAINING PROTEIN 1"/>
    <property type="match status" value="1"/>
</dbReference>
<dbReference type="STRING" id="1330330.IX53_04965"/>
<dbReference type="Proteomes" id="UP000035159">
    <property type="component" value="Chromosome"/>
</dbReference>
<dbReference type="PANTHER" id="PTHR10094">
    <property type="entry name" value="STEROL CARRIER PROTEIN 2 SCP-2 FAMILY PROTEIN"/>
    <property type="match status" value="1"/>
</dbReference>
<reference evidence="2 3" key="1">
    <citation type="submission" date="2015-04" db="EMBL/GenBank/DDBJ databases">
        <title>Complete Genome Sequence of Kosmotoga pacifica SLHLJ1.</title>
        <authorList>
            <person name="Jiang L.J."/>
            <person name="Shao Z.Z."/>
            <person name="Jebbar M."/>
        </authorList>
    </citation>
    <scope>NUCLEOTIDE SEQUENCE [LARGE SCALE GENOMIC DNA]</scope>
    <source>
        <strain evidence="2 3">SLHLJ1</strain>
    </source>
</reference>
<dbReference type="InterPro" id="IPR036527">
    <property type="entry name" value="SCP2_sterol-bd_dom_sf"/>
</dbReference>
<proteinExistence type="predicted"/>
<dbReference type="Pfam" id="PF02036">
    <property type="entry name" value="SCP2"/>
    <property type="match status" value="1"/>
</dbReference>
<organism evidence="2 3">
    <name type="scientific">Kosmotoga pacifica</name>
    <dbReference type="NCBI Taxonomy" id="1330330"/>
    <lineage>
        <taxon>Bacteria</taxon>
        <taxon>Thermotogati</taxon>
        <taxon>Thermotogota</taxon>
        <taxon>Thermotogae</taxon>
        <taxon>Kosmotogales</taxon>
        <taxon>Kosmotogaceae</taxon>
        <taxon>Kosmotoga</taxon>
    </lineage>
</organism>
<dbReference type="KEGG" id="kpf:IX53_04965"/>
<dbReference type="Gene3D" id="3.30.1050.10">
    <property type="entry name" value="SCP2 sterol-binding domain"/>
    <property type="match status" value="1"/>
</dbReference>
<evidence type="ECO:0000313" key="2">
    <source>
        <dbReference type="EMBL" id="AKI97272.1"/>
    </source>
</evidence>
<dbReference type="GO" id="GO:0005829">
    <property type="term" value="C:cytosol"/>
    <property type="evidence" value="ECO:0007669"/>
    <property type="project" value="TreeGrafter"/>
</dbReference>
<accession>A0A0G2Z6T5</accession>
<evidence type="ECO:0000313" key="3">
    <source>
        <dbReference type="Proteomes" id="UP000035159"/>
    </source>
</evidence>
<protein>
    <recommendedName>
        <fullName evidence="1">SCP2 domain-containing protein</fullName>
    </recommendedName>
</protein>
<dbReference type="RefSeq" id="WP_047754406.1">
    <property type="nucleotide sequence ID" value="NZ_CAJUHA010000008.1"/>
</dbReference>
<keyword evidence="3" id="KW-1185">Reference proteome</keyword>
<dbReference type="PATRIC" id="fig|1330330.3.peg.999"/>
<dbReference type="AlphaFoldDB" id="A0A0G2Z6T5"/>
<dbReference type="SUPFAM" id="SSF55718">
    <property type="entry name" value="SCP-like"/>
    <property type="match status" value="1"/>
</dbReference>
<feature type="domain" description="SCP2" evidence="1">
    <location>
        <begin position="20"/>
        <end position="103"/>
    </location>
</feature>